<dbReference type="InterPro" id="IPR009081">
    <property type="entry name" value="PP-bd_ACP"/>
</dbReference>
<dbReference type="Pfam" id="PF00501">
    <property type="entry name" value="AMP-binding"/>
    <property type="match status" value="1"/>
</dbReference>
<dbReference type="InterPro" id="IPR010071">
    <property type="entry name" value="AA_adenyl_dom"/>
</dbReference>
<keyword evidence="1" id="KW-0596">Phosphopantetheine</keyword>
<dbReference type="GO" id="GO:0005829">
    <property type="term" value="C:cytosol"/>
    <property type="evidence" value="ECO:0007669"/>
    <property type="project" value="TreeGrafter"/>
</dbReference>
<dbReference type="NCBIfam" id="TIGR01733">
    <property type="entry name" value="AA-adenyl-dom"/>
    <property type="match status" value="1"/>
</dbReference>
<dbReference type="Gene3D" id="2.30.38.10">
    <property type="entry name" value="Luciferase, Domain 3"/>
    <property type="match status" value="1"/>
</dbReference>
<dbReference type="Gene3D" id="3.40.50.980">
    <property type="match status" value="2"/>
</dbReference>
<name>H8L329_FRAAD</name>
<evidence type="ECO:0000313" key="4">
    <source>
        <dbReference type="EMBL" id="AFC84827.1"/>
    </source>
</evidence>
<dbReference type="Gene3D" id="3.30.300.30">
    <property type="match status" value="1"/>
</dbReference>
<dbReference type="FunFam" id="1.10.1200.10:FF:000016">
    <property type="entry name" value="Non-ribosomal peptide synthase"/>
    <property type="match status" value="1"/>
</dbReference>
<dbReference type="InterPro" id="IPR023213">
    <property type="entry name" value="CAT-like_dom_sf"/>
</dbReference>
<dbReference type="InterPro" id="IPR001031">
    <property type="entry name" value="Thioesterase"/>
</dbReference>
<dbReference type="SUPFAM" id="SSF52777">
    <property type="entry name" value="CoA-dependent acyltransferases"/>
    <property type="match status" value="2"/>
</dbReference>
<dbReference type="InterPro" id="IPR001242">
    <property type="entry name" value="Condensation_dom"/>
</dbReference>
<dbReference type="SUPFAM" id="SSF47336">
    <property type="entry name" value="ACP-like"/>
    <property type="match status" value="1"/>
</dbReference>
<dbReference type="Proteomes" id="UP000005234">
    <property type="component" value="Chromosome"/>
</dbReference>
<dbReference type="Pfam" id="PF13193">
    <property type="entry name" value="AMP-binding_C"/>
    <property type="match status" value="1"/>
</dbReference>
<dbReference type="EMBL" id="CP003350">
    <property type="protein sequence ID" value="AFC84827.1"/>
    <property type="molecule type" value="Genomic_DNA"/>
</dbReference>
<dbReference type="eggNOG" id="COG1020">
    <property type="taxonomic scope" value="Bacteria"/>
</dbReference>
<dbReference type="Gene3D" id="3.30.559.30">
    <property type="entry name" value="Nonribosomal peptide synthetase, condensation domain"/>
    <property type="match status" value="1"/>
</dbReference>
<accession>H8L329</accession>
<dbReference type="GO" id="GO:0047527">
    <property type="term" value="F:2,3-dihydroxybenzoate-serine ligase activity"/>
    <property type="evidence" value="ECO:0007669"/>
    <property type="project" value="TreeGrafter"/>
</dbReference>
<evidence type="ECO:0000256" key="2">
    <source>
        <dbReference type="ARBA" id="ARBA00022553"/>
    </source>
</evidence>
<dbReference type="PROSITE" id="PS50075">
    <property type="entry name" value="CARRIER"/>
    <property type="match status" value="1"/>
</dbReference>
<dbReference type="InterPro" id="IPR020806">
    <property type="entry name" value="PKS_PP-bd"/>
</dbReference>
<proteinExistence type="predicted"/>
<dbReference type="InterPro" id="IPR045851">
    <property type="entry name" value="AMP-bd_C_sf"/>
</dbReference>
<dbReference type="SUPFAM" id="SSF53474">
    <property type="entry name" value="alpha/beta-Hydrolases"/>
    <property type="match status" value="1"/>
</dbReference>
<dbReference type="InterPro" id="IPR036736">
    <property type="entry name" value="ACP-like_sf"/>
</dbReference>
<reference evidence="4" key="1">
    <citation type="submission" date="2012-02" db="EMBL/GenBank/DDBJ databases">
        <title>The complete genome of Frateuria aurantia DSM 6220.</title>
        <authorList>
            <consortium name="US DOE Joint Genome Institute (JGI-PGF)"/>
            <person name="Lucas S."/>
            <person name="Copeland A."/>
            <person name="Lapidus A."/>
            <person name="Glavina del Rio T."/>
            <person name="Dalin E."/>
            <person name="Tice H."/>
            <person name="Bruce D."/>
            <person name="Goodwin L."/>
            <person name="Pitluck S."/>
            <person name="Peters L."/>
            <person name="Ovchinnikova G."/>
            <person name="Teshima H."/>
            <person name="Kyrpides N."/>
            <person name="Mavromatis K."/>
            <person name="Ivanova N."/>
            <person name="Brettin T."/>
            <person name="Detter J.C."/>
            <person name="Han C."/>
            <person name="Larimer F."/>
            <person name="Land M."/>
            <person name="Hauser L."/>
            <person name="Markowitz V."/>
            <person name="Cheng J.-F."/>
            <person name="Hugenholtz P."/>
            <person name="Woyke T."/>
            <person name="Wu D."/>
            <person name="Brambilla E."/>
            <person name="Klenk H.-P."/>
            <person name="Eisen J.A."/>
        </authorList>
    </citation>
    <scope>NUCLEOTIDE SEQUENCE</scope>
    <source>
        <strain evidence="4">DSM 6220</strain>
    </source>
</reference>
<dbReference type="SMART" id="SM00824">
    <property type="entry name" value="PKS_TE"/>
    <property type="match status" value="1"/>
</dbReference>
<dbReference type="Gene3D" id="3.40.50.1820">
    <property type="entry name" value="alpha/beta hydrolase"/>
    <property type="match status" value="1"/>
</dbReference>
<organism evidence="4 5">
    <name type="scientific">Frateuria aurantia (strain ATCC 33424 / DSM 6220 / KCTC 2777 / LMG 1558 / NBRC 3245 / NCIMB 13370)</name>
    <name type="common">Acetobacter aurantius</name>
    <dbReference type="NCBI Taxonomy" id="767434"/>
    <lineage>
        <taxon>Bacteria</taxon>
        <taxon>Pseudomonadati</taxon>
        <taxon>Pseudomonadota</taxon>
        <taxon>Gammaproteobacteria</taxon>
        <taxon>Lysobacterales</taxon>
        <taxon>Rhodanobacteraceae</taxon>
        <taxon>Frateuria</taxon>
    </lineage>
</organism>
<gene>
    <name evidence="4" type="ordered locus">Fraau_0337</name>
</gene>
<dbReference type="FunFam" id="2.30.38.10:FF:000001">
    <property type="entry name" value="Non-ribosomal peptide synthetase PvdI"/>
    <property type="match status" value="1"/>
</dbReference>
<dbReference type="PROSITE" id="PS00455">
    <property type="entry name" value="AMP_BINDING"/>
    <property type="match status" value="1"/>
</dbReference>
<dbReference type="HOGENOM" id="CLU_000022_2_13_6"/>
<dbReference type="PANTHER" id="PTHR45527">
    <property type="entry name" value="NONRIBOSOMAL PEPTIDE SYNTHETASE"/>
    <property type="match status" value="1"/>
</dbReference>
<dbReference type="GO" id="GO:0009239">
    <property type="term" value="P:enterobactin biosynthetic process"/>
    <property type="evidence" value="ECO:0007669"/>
    <property type="project" value="TreeGrafter"/>
</dbReference>
<keyword evidence="5" id="KW-1185">Reference proteome</keyword>
<evidence type="ECO:0000259" key="3">
    <source>
        <dbReference type="PROSITE" id="PS50075"/>
    </source>
</evidence>
<protein>
    <submittedName>
        <fullName evidence="4">Amino acid adenylation enzyme/thioester reductase family protein</fullName>
    </submittedName>
</protein>
<dbReference type="SUPFAM" id="SSF56801">
    <property type="entry name" value="Acetyl-CoA synthetase-like"/>
    <property type="match status" value="1"/>
</dbReference>
<dbReference type="RefSeq" id="WP_014401833.1">
    <property type="nucleotide sequence ID" value="NC_017033.1"/>
</dbReference>
<evidence type="ECO:0000256" key="1">
    <source>
        <dbReference type="ARBA" id="ARBA00022450"/>
    </source>
</evidence>
<dbReference type="Pfam" id="PF00550">
    <property type="entry name" value="PP-binding"/>
    <property type="match status" value="1"/>
</dbReference>
<dbReference type="InterPro" id="IPR000873">
    <property type="entry name" value="AMP-dep_synth/lig_dom"/>
</dbReference>
<dbReference type="InterPro" id="IPR020845">
    <property type="entry name" value="AMP-binding_CS"/>
</dbReference>
<sequence>MNEAANSVLPLTLAQRGLWVGHKIAAADATMNIAEALEIRGELDVPLFMQALHRLVQDMEAARVQITERAGTPWQSIRDQYHGDLPFFDFSAAEQPLEAARAWMQQRCAEAVDLERDALWCSALFRLGPEHHLWYQQAHHVIYDGFSGGLAARRVAEIYTSMKKGEAPPGSGFGTFGDLVAADRAYRDSPRFERDRAFWQQQLADLPEAVSLSRHGRHRSMGGLRRSSGQLSPAQVRQLAELGRAHAASLPQVLISLVAAYYHRVTGADELVIGMPVAARVSPALRTVPGMMANAVALRLRFGPQDSAIDLLRQVSRVVRQALRHQQYRYEDVRRDLGLLGQDRHMAWLGVNIEPFDYQLDFAGAEAVPINLSNGSVEDLTVFFYERGNGRALRFDFDANPALYGVPELERHAARLLRLAELVLEDAGRPLADLDLLTPQERELMLVQWRGRPQAVTAASLPAQLECRARQQPEAVAVRHRDGQLGYGQLQTRVDMVAALLVAEGVMAGDRIAIALPRDPLLLATLLAVMRLGAAYVPLDPDGPLQRTAWVIEDAQPRLLLLDQADEAKIPAHGVRRVHLPQAVRDFGAALLQRHGRQDDQASAGTSAYVLYTSGSTGRPKGVEISQSNLLSFLQSMQQELQLDRGSRFLAQTTLGFDIAALELYLPLLAGASVVLADQSEIRQPRRMAELIAEQAVTHAQATPSLWRMLLSARQLRLDGVHVLVGGEALGRELAAELWRRGRRLSQLYGPTETTIWSTIQHLDSLPQAVPPIGRPLANTLLYVLDPALRPTLLGAVGELYIGGLGVARGYVGRPELNAERFIADPFAADGQRIYRTGDRVRWREDGCLEFVGRTDNQVKIRGHRVEPGEIEHRLESHPAVALAAVTAWRDERGEVALAAYISPREGEVADPEAVRRYLAAYLPGHMLPSTLQVLPVLPLTASGKLDRKALPAPERPEGGQYEPPVGPLERQLAELWQDIFGHGPVGRHDNFFELGGDSLTAAQMMTRLSDRFGTELPLGTLFESASVAGLAARLQDGTASQDDPLAPVLCLRRGGQQLPLFCVHPVVGLGWAYASLLRHLDASIPVYALQAHGLRDLSRLPGSLEAMAGCYLVEVRRIQPQGPYRLLGWSLGGMVVQAMAAQLQDQGEKVEFLGLMDAYPFVGPASDEVDDEARQAMAALQFLGVQPDPAGPVPQTMQAVADVLCRVYGLEQLPLVQSLRRDDPDLLRRVAALTRHHLELARRHLPPSLNGRAVYFQAAPAEGVALSCLLQYRPSAWDPYIHGGLELHAMSCTHQAMLDPPFAAEIGAVLDRLLGPAGRPGYVVSRQRGDAAYA</sequence>
<feature type="domain" description="Carrier" evidence="3">
    <location>
        <begin position="964"/>
        <end position="1039"/>
    </location>
</feature>
<keyword evidence="2" id="KW-0597">Phosphoprotein</keyword>
<dbReference type="SMART" id="SM00823">
    <property type="entry name" value="PKS_PP"/>
    <property type="match status" value="1"/>
</dbReference>
<dbReference type="FunFam" id="3.40.50.12780:FF:000012">
    <property type="entry name" value="Non-ribosomal peptide synthetase"/>
    <property type="match status" value="1"/>
</dbReference>
<dbReference type="InterPro" id="IPR020802">
    <property type="entry name" value="TesA-like"/>
</dbReference>
<dbReference type="InterPro" id="IPR029058">
    <property type="entry name" value="AB_hydrolase_fold"/>
</dbReference>
<dbReference type="Pfam" id="PF00975">
    <property type="entry name" value="Thioesterase"/>
    <property type="match status" value="1"/>
</dbReference>
<dbReference type="PANTHER" id="PTHR45527:SF1">
    <property type="entry name" value="FATTY ACID SYNTHASE"/>
    <property type="match status" value="1"/>
</dbReference>
<dbReference type="STRING" id="767434.Fraau_0337"/>
<evidence type="ECO:0000313" key="5">
    <source>
        <dbReference type="Proteomes" id="UP000005234"/>
    </source>
</evidence>
<dbReference type="GO" id="GO:0072330">
    <property type="term" value="P:monocarboxylic acid biosynthetic process"/>
    <property type="evidence" value="ECO:0007669"/>
    <property type="project" value="UniProtKB-ARBA"/>
</dbReference>
<dbReference type="GO" id="GO:0031177">
    <property type="term" value="F:phosphopantetheine binding"/>
    <property type="evidence" value="ECO:0007669"/>
    <property type="project" value="InterPro"/>
</dbReference>
<dbReference type="GO" id="GO:0009366">
    <property type="term" value="C:enterobactin synthetase complex"/>
    <property type="evidence" value="ECO:0007669"/>
    <property type="project" value="TreeGrafter"/>
</dbReference>
<dbReference type="eggNOG" id="COG3319">
    <property type="taxonomic scope" value="Bacteria"/>
</dbReference>
<dbReference type="Pfam" id="PF00668">
    <property type="entry name" value="Condensation"/>
    <property type="match status" value="1"/>
</dbReference>
<dbReference type="GO" id="GO:0043041">
    <property type="term" value="P:amino acid activation for nonribosomal peptide biosynthetic process"/>
    <property type="evidence" value="ECO:0007669"/>
    <property type="project" value="TreeGrafter"/>
</dbReference>
<dbReference type="Gene3D" id="3.30.559.10">
    <property type="entry name" value="Chloramphenicol acetyltransferase-like domain"/>
    <property type="match status" value="1"/>
</dbReference>
<dbReference type="KEGG" id="fau:Fraau_0337"/>
<dbReference type="InterPro" id="IPR025110">
    <property type="entry name" value="AMP-bd_C"/>
</dbReference>